<protein>
    <submittedName>
        <fullName evidence="2">Uncharacterized protein</fullName>
    </submittedName>
</protein>
<keyword evidence="1" id="KW-0812">Transmembrane</keyword>
<keyword evidence="1" id="KW-1133">Transmembrane helix</keyword>
<dbReference type="AlphaFoldDB" id="A0A9D9E4K0"/>
<keyword evidence="1" id="KW-0472">Membrane</keyword>
<dbReference type="Gene3D" id="6.20.350.10">
    <property type="match status" value="1"/>
</dbReference>
<evidence type="ECO:0000313" key="2">
    <source>
        <dbReference type="EMBL" id="MBO8437815.1"/>
    </source>
</evidence>
<feature type="transmembrane region" description="Helical" evidence="1">
    <location>
        <begin position="76"/>
        <end position="103"/>
    </location>
</feature>
<sequence>MKNKKAFKRFKGIVSKHFDRDFYRSKGFQFVWLIAFFVFCWLVCWLFGALNGIGGWRVMELLLDPGCFAGSNELGAAWVQLIVTFVGAVCFTSFLINAVGNWLDQRVERFKQGQVIYEFDDHILILGANDMLINILKSLVAVPDNKKRDIVIQTCGDVEGLRSVIYAEIPESLSRNIYVVFGNRNHGDSLNLLDAFETKAIYILGEENEPFHDATNLECLRLLKSVCEKAVNPINCYMVLNRLSSIQHFYYKSDNGSTDKLHLTVISATENIAQRLLINRDYEPNRLYPALDRDGISADSPVGVHLIVAGMTQVGVAVATTAAHICHFPNFRTKGIRTKITFIQRDIKRDMDLFAGRYRQMLDLSYYRYVNTSNPDQSKDFFPLKEYLPKNCDKKGFLDIEWEFIDGGPECEWVREYLTACAERDGASEYTTLALCENDHDAAISASLSLPRRIYEKGIPVFVYQPGSGELLRSAKQTDRYANLYPFGTKPDCYDFQYRYRLQCARRIAYLYDLANAGEKFIEMPSHDELKDRWFKLQYAFQQSNLYSANSVQMKLRSISPAGDSLTEEQVEILSETEHNRWNMERLLVGFSGYRYDERMAFKRILESSDTAARNRCKAELDEMKKKRFMHKDIAPYDELSDSTKEYDRIIVRNIPKVLK</sequence>
<organism evidence="2 3">
    <name type="scientific">Candidatus Caccoplasma merdipullorum</name>
    <dbReference type="NCBI Taxonomy" id="2840718"/>
    <lineage>
        <taxon>Bacteria</taxon>
        <taxon>Pseudomonadati</taxon>
        <taxon>Bacteroidota</taxon>
        <taxon>Bacteroidia</taxon>
        <taxon>Bacteroidales</taxon>
        <taxon>Bacteroidaceae</taxon>
        <taxon>Bacteroidaceae incertae sedis</taxon>
        <taxon>Candidatus Caccoplasma</taxon>
    </lineage>
</organism>
<accession>A0A9D9E4K0</accession>
<dbReference type="EMBL" id="JADIMW010000027">
    <property type="protein sequence ID" value="MBO8437815.1"/>
    <property type="molecule type" value="Genomic_DNA"/>
</dbReference>
<dbReference type="Proteomes" id="UP000823636">
    <property type="component" value="Unassembled WGS sequence"/>
</dbReference>
<evidence type="ECO:0000256" key="1">
    <source>
        <dbReference type="SAM" id="Phobius"/>
    </source>
</evidence>
<gene>
    <name evidence="2" type="ORF">IAC54_02810</name>
</gene>
<name>A0A9D9E4K0_9BACT</name>
<comment type="caution">
    <text evidence="2">The sequence shown here is derived from an EMBL/GenBank/DDBJ whole genome shotgun (WGS) entry which is preliminary data.</text>
</comment>
<feature type="transmembrane region" description="Helical" evidence="1">
    <location>
        <begin position="30"/>
        <end position="56"/>
    </location>
</feature>
<reference evidence="2" key="2">
    <citation type="journal article" date="2021" name="PeerJ">
        <title>Extensive microbial diversity within the chicken gut microbiome revealed by metagenomics and culture.</title>
        <authorList>
            <person name="Gilroy R."/>
            <person name="Ravi A."/>
            <person name="Getino M."/>
            <person name="Pursley I."/>
            <person name="Horton D.L."/>
            <person name="Alikhan N.F."/>
            <person name="Baker D."/>
            <person name="Gharbi K."/>
            <person name="Hall N."/>
            <person name="Watson M."/>
            <person name="Adriaenssens E.M."/>
            <person name="Foster-Nyarko E."/>
            <person name="Jarju S."/>
            <person name="Secka A."/>
            <person name="Antonio M."/>
            <person name="Oren A."/>
            <person name="Chaudhuri R.R."/>
            <person name="La Ragione R."/>
            <person name="Hildebrand F."/>
            <person name="Pallen M.J."/>
        </authorList>
    </citation>
    <scope>NUCLEOTIDE SEQUENCE</scope>
    <source>
        <strain evidence="2">G3-4614</strain>
    </source>
</reference>
<evidence type="ECO:0000313" key="3">
    <source>
        <dbReference type="Proteomes" id="UP000823636"/>
    </source>
</evidence>
<dbReference type="Gene3D" id="3.40.50.720">
    <property type="entry name" value="NAD(P)-binding Rossmann-like Domain"/>
    <property type="match status" value="1"/>
</dbReference>
<reference evidence="2" key="1">
    <citation type="submission" date="2020-10" db="EMBL/GenBank/DDBJ databases">
        <authorList>
            <person name="Gilroy R."/>
        </authorList>
    </citation>
    <scope>NUCLEOTIDE SEQUENCE</scope>
    <source>
        <strain evidence="2">G3-4614</strain>
    </source>
</reference>
<proteinExistence type="predicted"/>